<gene>
    <name evidence="1" type="ORF">IW261DRAFT_834472</name>
</gene>
<dbReference type="Proteomes" id="UP001175227">
    <property type="component" value="Unassembled WGS sequence"/>
</dbReference>
<dbReference type="EMBL" id="JAUEPR010000049">
    <property type="protein sequence ID" value="KAK0471549.1"/>
    <property type="molecule type" value="Genomic_DNA"/>
</dbReference>
<proteinExistence type="predicted"/>
<dbReference type="AlphaFoldDB" id="A0AA39NTG4"/>
<comment type="caution">
    <text evidence="1">The sequence shown here is derived from an EMBL/GenBank/DDBJ whole genome shotgun (WGS) entry which is preliminary data.</text>
</comment>
<evidence type="ECO:0000313" key="2">
    <source>
        <dbReference type="Proteomes" id="UP001175227"/>
    </source>
</evidence>
<reference evidence="1" key="1">
    <citation type="submission" date="2023-06" db="EMBL/GenBank/DDBJ databases">
        <authorList>
            <consortium name="Lawrence Berkeley National Laboratory"/>
            <person name="Ahrendt S."/>
            <person name="Sahu N."/>
            <person name="Indic B."/>
            <person name="Wong-Bajracharya J."/>
            <person name="Merenyi Z."/>
            <person name="Ke H.-M."/>
            <person name="Monk M."/>
            <person name="Kocsube S."/>
            <person name="Drula E."/>
            <person name="Lipzen A."/>
            <person name="Balint B."/>
            <person name="Henrissat B."/>
            <person name="Andreopoulos B."/>
            <person name="Martin F.M."/>
            <person name="Harder C.B."/>
            <person name="Rigling D."/>
            <person name="Ford K.L."/>
            <person name="Foster G.D."/>
            <person name="Pangilinan J."/>
            <person name="Papanicolaou A."/>
            <person name="Barry K."/>
            <person name="LaButti K."/>
            <person name="Viragh M."/>
            <person name="Koriabine M."/>
            <person name="Yan M."/>
            <person name="Riley R."/>
            <person name="Champramary S."/>
            <person name="Plett K.L."/>
            <person name="Tsai I.J."/>
            <person name="Slot J."/>
            <person name="Sipos G."/>
            <person name="Plett J."/>
            <person name="Nagy L.G."/>
            <person name="Grigoriev I.V."/>
        </authorList>
    </citation>
    <scope>NUCLEOTIDE SEQUENCE</scope>
    <source>
        <strain evidence="1">ICMP 16352</strain>
    </source>
</reference>
<keyword evidence="2" id="KW-1185">Reference proteome</keyword>
<name>A0AA39NTG4_9AGAR</name>
<sequence length="113" mass="12908">MQPYLPSAWICHSLQCVVWSLGYLSVNMSLCAAWSWNFSSVSPDETLIRLSWICLYSVKKPDSVAWSLVPRLVHSSSIFGYPLIHRWLTGNRLPPSCHINLLIFERVLLAETC</sequence>
<evidence type="ECO:0000313" key="1">
    <source>
        <dbReference type="EMBL" id="KAK0471549.1"/>
    </source>
</evidence>
<organism evidence="1 2">
    <name type="scientific">Armillaria novae-zelandiae</name>
    <dbReference type="NCBI Taxonomy" id="153914"/>
    <lineage>
        <taxon>Eukaryota</taxon>
        <taxon>Fungi</taxon>
        <taxon>Dikarya</taxon>
        <taxon>Basidiomycota</taxon>
        <taxon>Agaricomycotina</taxon>
        <taxon>Agaricomycetes</taxon>
        <taxon>Agaricomycetidae</taxon>
        <taxon>Agaricales</taxon>
        <taxon>Marasmiineae</taxon>
        <taxon>Physalacriaceae</taxon>
        <taxon>Armillaria</taxon>
    </lineage>
</organism>
<protein>
    <submittedName>
        <fullName evidence="1">Uncharacterized protein</fullName>
    </submittedName>
</protein>
<accession>A0AA39NTG4</accession>